<name>A0ACC0MN99_RHOML</name>
<organism evidence="1 2">
    <name type="scientific">Rhododendron molle</name>
    <name type="common">Chinese azalea</name>
    <name type="synonym">Azalea mollis</name>
    <dbReference type="NCBI Taxonomy" id="49168"/>
    <lineage>
        <taxon>Eukaryota</taxon>
        <taxon>Viridiplantae</taxon>
        <taxon>Streptophyta</taxon>
        <taxon>Embryophyta</taxon>
        <taxon>Tracheophyta</taxon>
        <taxon>Spermatophyta</taxon>
        <taxon>Magnoliopsida</taxon>
        <taxon>eudicotyledons</taxon>
        <taxon>Gunneridae</taxon>
        <taxon>Pentapetalae</taxon>
        <taxon>asterids</taxon>
        <taxon>Ericales</taxon>
        <taxon>Ericaceae</taxon>
        <taxon>Ericoideae</taxon>
        <taxon>Rhodoreae</taxon>
        <taxon>Rhododendron</taxon>
    </lineage>
</organism>
<comment type="caution">
    <text evidence="1">The sequence shown here is derived from an EMBL/GenBank/DDBJ whole genome shotgun (WGS) entry which is preliminary data.</text>
</comment>
<evidence type="ECO:0000313" key="1">
    <source>
        <dbReference type="EMBL" id="KAI8542531.1"/>
    </source>
</evidence>
<dbReference type="EMBL" id="CM046395">
    <property type="protein sequence ID" value="KAI8542531.1"/>
    <property type="molecule type" value="Genomic_DNA"/>
</dbReference>
<sequence>MVGWGVIINRCSLFSLTTCQRRLIKVGSGKLSLIMEVSKLLFCLISVAKELVPNLDLLDMIVMSQQGLQFQNPMGCGSVTKSFLSKKHLLISIRTNLL</sequence>
<reference evidence="1" key="1">
    <citation type="submission" date="2022-02" db="EMBL/GenBank/DDBJ databases">
        <title>Plant Genome Project.</title>
        <authorList>
            <person name="Zhang R.-G."/>
        </authorList>
    </citation>
    <scope>NUCLEOTIDE SEQUENCE</scope>
    <source>
        <strain evidence="1">AT1</strain>
    </source>
</reference>
<evidence type="ECO:0000313" key="2">
    <source>
        <dbReference type="Proteomes" id="UP001062846"/>
    </source>
</evidence>
<accession>A0ACC0MN99</accession>
<gene>
    <name evidence="1" type="ORF">RHMOL_Rhmol08G0144700</name>
</gene>
<protein>
    <submittedName>
        <fullName evidence="1">Uncharacterized protein</fullName>
    </submittedName>
</protein>
<proteinExistence type="predicted"/>
<dbReference type="Proteomes" id="UP001062846">
    <property type="component" value="Chromosome 8"/>
</dbReference>
<keyword evidence="2" id="KW-1185">Reference proteome</keyword>